<dbReference type="FunFam" id="2.40.390.10:FF:000002">
    <property type="entry name" value="ACR027Cp"/>
    <property type="match status" value="1"/>
</dbReference>
<evidence type="ECO:0000259" key="2">
    <source>
        <dbReference type="Pfam" id="PF05378"/>
    </source>
</evidence>
<dbReference type="InterPro" id="IPR048350">
    <property type="entry name" value="S-Me-THD-like_C"/>
</dbReference>
<dbReference type="Pfam" id="PF01968">
    <property type="entry name" value="Hydantoinase_A"/>
    <property type="match status" value="1"/>
</dbReference>
<dbReference type="FunFam" id="3.40.1610.10:FF:000001">
    <property type="entry name" value="Hydantoinase, putative"/>
    <property type="match status" value="1"/>
</dbReference>
<dbReference type="OrthoDB" id="5404895at2759"/>
<evidence type="ECO:0000259" key="4">
    <source>
        <dbReference type="Pfam" id="PF20906"/>
    </source>
</evidence>
<name>A0A9P4HK29_9PLEO</name>
<evidence type="ECO:0000313" key="5">
    <source>
        <dbReference type="EMBL" id="KAF2035818.1"/>
    </source>
</evidence>
<dbReference type="InterPro" id="IPR024071">
    <property type="entry name" value="S-Me-THD_C_sf"/>
</dbReference>
<feature type="domain" description="Hydantoinase/oxoprolinase N-terminal" evidence="2">
    <location>
        <begin position="6"/>
        <end position="186"/>
    </location>
</feature>
<dbReference type="Gene3D" id="2.40.390.10">
    <property type="entry name" value="CV3147-like"/>
    <property type="match status" value="1"/>
</dbReference>
<dbReference type="EMBL" id="ML978156">
    <property type="protein sequence ID" value="KAF2035818.1"/>
    <property type="molecule type" value="Genomic_DNA"/>
</dbReference>
<dbReference type="PANTHER" id="PTHR11365:SF10">
    <property type="entry name" value="HYDANTOINASE_OXOPROLINASE"/>
    <property type="match status" value="1"/>
</dbReference>
<reference evidence="5" key="1">
    <citation type="journal article" date="2020" name="Stud. Mycol.">
        <title>101 Dothideomycetes genomes: a test case for predicting lifestyles and emergence of pathogens.</title>
        <authorList>
            <person name="Haridas S."/>
            <person name="Albert R."/>
            <person name="Binder M."/>
            <person name="Bloem J."/>
            <person name="Labutti K."/>
            <person name="Salamov A."/>
            <person name="Andreopoulos B."/>
            <person name="Baker S."/>
            <person name="Barry K."/>
            <person name="Bills G."/>
            <person name="Bluhm B."/>
            <person name="Cannon C."/>
            <person name="Castanera R."/>
            <person name="Culley D."/>
            <person name="Daum C."/>
            <person name="Ezra D."/>
            <person name="Gonzalez J."/>
            <person name="Henrissat B."/>
            <person name="Kuo A."/>
            <person name="Liang C."/>
            <person name="Lipzen A."/>
            <person name="Lutzoni F."/>
            <person name="Magnuson J."/>
            <person name="Mondo S."/>
            <person name="Nolan M."/>
            <person name="Ohm R."/>
            <person name="Pangilinan J."/>
            <person name="Park H.-J."/>
            <person name="Ramirez L."/>
            <person name="Alfaro M."/>
            <person name="Sun H."/>
            <person name="Tritt A."/>
            <person name="Yoshinaga Y."/>
            <person name="Zwiers L.-H."/>
            <person name="Turgeon B."/>
            <person name="Goodwin S."/>
            <person name="Spatafora J."/>
            <person name="Crous P."/>
            <person name="Grigoriev I."/>
        </authorList>
    </citation>
    <scope>NUCLEOTIDE SEQUENCE</scope>
    <source>
        <strain evidence="5">CBS 110217</strain>
    </source>
</reference>
<feature type="domain" description="S-Me-THD N-terminal" evidence="3">
    <location>
        <begin position="602"/>
        <end position="761"/>
    </location>
</feature>
<gene>
    <name evidence="5" type="ORF">EK21DRAFT_106659</name>
</gene>
<dbReference type="SUPFAM" id="SSF160991">
    <property type="entry name" value="CV3147-like"/>
    <property type="match status" value="1"/>
</dbReference>
<dbReference type="InterPro" id="IPR045079">
    <property type="entry name" value="Oxoprolinase-like"/>
</dbReference>
<dbReference type="InterPro" id="IPR008040">
    <property type="entry name" value="Hydant_A_N"/>
</dbReference>
<feature type="domain" description="S-Me-THD-like C-terminal" evidence="4">
    <location>
        <begin position="766"/>
        <end position="973"/>
    </location>
</feature>
<dbReference type="Gene3D" id="3.40.1610.10">
    <property type="entry name" value="CV3147-like domain"/>
    <property type="match status" value="1"/>
</dbReference>
<evidence type="ECO:0000259" key="1">
    <source>
        <dbReference type="Pfam" id="PF01968"/>
    </source>
</evidence>
<evidence type="ECO:0000259" key="3">
    <source>
        <dbReference type="Pfam" id="PF06032"/>
    </source>
</evidence>
<feature type="domain" description="Hydantoinase A/oxoprolinase" evidence="1">
    <location>
        <begin position="207"/>
        <end position="376"/>
    </location>
</feature>
<dbReference type="InterPro" id="IPR002821">
    <property type="entry name" value="Hydantoinase_A"/>
</dbReference>
<dbReference type="PANTHER" id="PTHR11365">
    <property type="entry name" value="5-OXOPROLINASE RELATED"/>
    <property type="match status" value="1"/>
</dbReference>
<comment type="caution">
    <text evidence="5">The sequence shown here is derived from an EMBL/GenBank/DDBJ whole genome shotgun (WGS) entry which is preliminary data.</text>
</comment>
<proteinExistence type="predicted"/>
<dbReference type="Pfam" id="PF05378">
    <property type="entry name" value="Hydant_A_N"/>
    <property type="match status" value="1"/>
</dbReference>
<dbReference type="Pfam" id="PF20906">
    <property type="entry name" value="S-Me-THD_C"/>
    <property type="match status" value="1"/>
</dbReference>
<keyword evidence="6" id="KW-1185">Reference proteome</keyword>
<dbReference type="Pfam" id="PF06032">
    <property type="entry name" value="S-Me-THD_N"/>
    <property type="match status" value="1"/>
</dbReference>
<evidence type="ECO:0000313" key="6">
    <source>
        <dbReference type="Proteomes" id="UP000799777"/>
    </source>
</evidence>
<dbReference type="InterPro" id="IPR010318">
    <property type="entry name" value="S-Me-THD_N"/>
</dbReference>
<organism evidence="5 6">
    <name type="scientific">Setomelanomma holmii</name>
    <dbReference type="NCBI Taxonomy" id="210430"/>
    <lineage>
        <taxon>Eukaryota</taxon>
        <taxon>Fungi</taxon>
        <taxon>Dikarya</taxon>
        <taxon>Ascomycota</taxon>
        <taxon>Pezizomycotina</taxon>
        <taxon>Dothideomycetes</taxon>
        <taxon>Pleosporomycetidae</taxon>
        <taxon>Pleosporales</taxon>
        <taxon>Pleosporineae</taxon>
        <taxon>Phaeosphaeriaceae</taxon>
        <taxon>Setomelanomma</taxon>
    </lineage>
</organism>
<dbReference type="Proteomes" id="UP000799777">
    <property type="component" value="Unassembled WGS sequence"/>
</dbReference>
<dbReference type="SUPFAM" id="SSF53067">
    <property type="entry name" value="Actin-like ATPase domain"/>
    <property type="match status" value="2"/>
</dbReference>
<accession>A0A9P4HK29</accession>
<dbReference type="Gene3D" id="3.30.420.40">
    <property type="match status" value="1"/>
</dbReference>
<dbReference type="GO" id="GO:0016787">
    <property type="term" value="F:hydrolase activity"/>
    <property type="evidence" value="ECO:0007669"/>
    <property type="project" value="InterPro"/>
</dbReference>
<protein>
    <submittedName>
        <fullName evidence="5">DUF917-domain-containing protein</fullName>
    </submittedName>
</protein>
<dbReference type="InterPro" id="IPR027479">
    <property type="entry name" value="S-Me-THD_N_sf"/>
</dbReference>
<dbReference type="AlphaFoldDB" id="A0A9P4HK29"/>
<sequence>MSEKLRIGVDVGGTNTDGVIIDPERSHETDRGIVAWHKAPTTTDPSHGIADAITTMFRSASVDPSAVASVTVGTTHFVNAVVTRDSSRLSRVAVLRLSGPFSKHAPPCVDWPASLRRIILGHYALVKGGLEIDGSLISDIKEQEIVEQCKLIKKKNIKSIVVNGVFSPTDTVERQEERAADIIRRELGDQVDVVLSKTVANLGFLERENAAILNASILSFARKTIASFQEPIKELGLNCPVFITQNDGTILSGEAASRLPIRTFSSGPTNSMRGAAFLVGKQDNGEAMMVVDVGGTTTDVGLLLANGFPRQQAAYSELSGVRMNFSYPDVKSIGLGGGSLVRRVDGKIKIGPESVGYKLPEKALVFGGDVSTATDYIVASSSDIVIGQPDKVQGKLDEKDIEEFKSETKSMLERIIDTMKTTPEDVPVLLVGGGACVAPDVLRGASRVIKPQWSGVANAIGAAMARVSAVIDTVESTEKQTSKELLAEISAEAKQMTIDAGALQESVQIVEVDDLPLQYVANMTRFIVRAAGDFDYSRSGDFANLNVVKKQDSPSTEATLEEAIAAPSIEDSSAELDVVKDVDIALYVPKVEKREWWISEIDLDWITIGCYILGTGGGGSPYSTMLRVRGILRSGGTVRVVSPDDLKDDDRIGCGGGAGSPTVGIEKLSADEMMDAQNHLYDLFKGGHATHIIPLEIGGSNGLQGLVLGASQNMNVPCVDGDWMGRAYPTKWQTTPVVFGEREIVFAPVAVADGNGNTLYMGSATSDLKVEQVIRAALSQMGSSVGAADAPVTGGETKRWAVEHTISLSWRIGREVARARKENRIDNVAESIIDAVGGTEAGRVLFKGKIVGVERKLYMGHVYGEVIIKGTDATSTGKIKIPFKNENIAAIRIPEGSECKTGEEKNDDVLAIVPDLIAVIDAQNGEAIGTPEYRYGLLVQVLGFTASERWTSSQGIEIGGPKAFGFDHLEYWPLGKFVKPVSVIDEYDGKT</sequence>
<dbReference type="InterPro" id="IPR043129">
    <property type="entry name" value="ATPase_NBD"/>
</dbReference>